<keyword evidence="3" id="KW-1185">Reference proteome</keyword>
<keyword evidence="1" id="KW-1133">Transmembrane helix</keyword>
<evidence type="ECO:0000313" key="2">
    <source>
        <dbReference type="EMBL" id="ERJ96793.1"/>
    </source>
</evidence>
<feature type="transmembrane region" description="Helical" evidence="1">
    <location>
        <begin position="13"/>
        <end position="32"/>
    </location>
</feature>
<dbReference type="EMBL" id="AWVF01000094">
    <property type="protein sequence ID" value="ERJ96793.1"/>
    <property type="molecule type" value="Genomic_DNA"/>
</dbReference>
<dbReference type="Proteomes" id="UP000016662">
    <property type="component" value="Unassembled WGS sequence"/>
</dbReference>
<protein>
    <submittedName>
        <fullName evidence="2">Uncharacterized protein</fullName>
    </submittedName>
</protein>
<dbReference type="HOGENOM" id="CLU_3295992_0_0_9"/>
<organism evidence="2 3">
    <name type="scientific">Ruminococcus callidus ATCC 27760</name>
    <dbReference type="NCBI Taxonomy" id="411473"/>
    <lineage>
        <taxon>Bacteria</taxon>
        <taxon>Bacillati</taxon>
        <taxon>Bacillota</taxon>
        <taxon>Clostridia</taxon>
        <taxon>Eubacteriales</taxon>
        <taxon>Oscillospiraceae</taxon>
        <taxon>Ruminococcus</taxon>
    </lineage>
</organism>
<dbReference type="STRING" id="411473.RUMCAL_00832"/>
<dbReference type="AlphaFoldDB" id="U2MBW5"/>
<reference evidence="2 3" key="1">
    <citation type="submission" date="2013-07" db="EMBL/GenBank/DDBJ databases">
        <authorList>
            <person name="Weinstock G."/>
            <person name="Sodergren E."/>
            <person name="Wylie T."/>
            <person name="Fulton L."/>
            <person name="Fulton R."/>
            <person name="Fronick C."/>
            <person name="O'Laughlin M."/>
            <person name="Godfrey J."/>
            <person name="Miner T."/>
            <person name="Herter B."/>
            <person name="Appelbaum E."/>
            <person name="Cordes M."/>
            <person name="Lek S."/>
            <person name="Wollam A."/>
            <person name="Pepin K.H."/>
            <person name="Palsikar V.B."/>
            <person name="Mitreva M."/>
            <person name="Wilson R.K."/>
        </authorList>
    </citation>
    <scope>NUCLEOTIDE SEQUENCE [LARGE SCALE GENOMIC DNA]</scope>
    <source>
        <strain evidence="2 3">ATCC 27760</strain>
    </source>
</reference>
<evidence type="ECO:0000313" key="3">
    <source>
        <dbReference type="Proteomes" id="UP000016662"/>
    </source>
</evidence>
<sequence>MIPPIFDTSFRNVLIRFVQSAIYYSVFLAKYLQYFMNKQE</sequence>
<name>U2MBW5_9FIRM</name>
<gene>
    <name evidence="2" type="ORF">RUMCAL_00832</name>
</gene>
<keyword evidence="1" id="KW-0812">Transmembrane</keyword>
<accession>U2MBW5</accession>
<keyword evidence="1" id="KW-0472">Membrane</keyword>
<comment type="caution">
    <text evidence="2">The sequence shown here is derived from an EMBL/GenBank/DDBJ whole genome shotgun (WGS) entry which is preliminary data.</text>
</comment>
<evidence type="ECO:0000256" key="1">
    <source>
        <dbReference type="SAM" id="Phobius"/>
    </source>
</evidence>
<proteinExistence type="predicted"/>